<protein>
    <submittedName>
        <fullName evidence="1">Uncharacterized protein</fullName>
    </submittedName>
</protein>
<keyword evidence="2" id="KW-1185">Reference proteome</keyword>
<proteinExistence type="predicted"/>
<name>A0ABW6F3P0_9ACTN</name>
<dbReference type="RefSeq" id="WP_382775172.1">
    <property type="nucleotide sequence ID" value="NZ_JBHXKZ010000018.1"/>
</dbReference>
<reference evidence="1 2" key="1">
    <citation type="submission" date="2024-09" db="EMBL/GenBank/DDBJ databases">
        <title>The Natural Products Discovery Center: Release of the First 8490 Sequenced Strains for Exploring Actinobacteria Biosynthetic Diversity.</title>
        <authorList>
            <person name="Kalkreuter E."/>
            <person name="Kautsar S.A."/>
            <person name="Yang D."/>
            <person name="Bader C.D."/>
            <person name="Teijaro C.N."/>
            <person name="Fluegel L."/>
            <person name="Davis C.M."/>
            <person name="Simpson J.R."/>
            <person name="Lauterbach L."/>
            <person name="Steele A.D."/>
            <person name="Gui C."/>
            <person name="Meng S."/>
            <person name="Li G."/>
            <person name="Viehrig K."/>
            <person name="Ye F."/>
            <person name="Su P."/>
            <person name="Kiefer A.F."/>
            <person name="Nichols A."/>
            <person name="Cepeda A.J."/>
            <person name="Yan W."/>
            <person name="Fan B."/>
            <person name="Jiang Y."/>
            <person name="Adhikari A."/>
            <person name="Zheng C.-J."/>
            <person name="Schuster L."/>
            <person name="Cowan T.M."/>
            <person name="Smanski M.J."/>
            <person name="Chevrette M.G."/>
            <person name="De Carvalho L.P.S."/>
            <person name="Shen B."/>
        </authorList>
    </citation>
    <scope>NUCLEOTIDE SEQUENCE [LARGE SCALE GENOMIC DNA]</scope>
    <source>
        <strain evidence="1 2">NPDC058428</strain>
    </source>
</reference>
<sequence>MPITVKNTFGTPHHVSESNPAHVTGCDAYRLPLVGYLVPGVTPGYDDMVQMLKDNGHDTRPEGYGMVFLESEEFSATYFGSIQQIEQYQRDNIDGHAPFDASLGVMYARWPRGKGWDDFLPLRAFWNVGGRGAVADGVGLVTAFAHNEVPGAEVVVYEFEGRWTPDGQTGQLVTYHCTVCHQDTFYDSGHVHENTGPISRRWAARQARQHIIGADRHGVGDTNSPCRPNNGEVLRAVNAFARDMWGTSGSALPGTDDAYCATQGPCSIIRELRAGVRPAVYGR</sequence>
<dbReference type="Proteomes" id="UP001598352">
    <property type="component" value="Unassembled WGS sequence"/>
</dbReference>
<organism evidence="1 2">
    <name type="scientific">Streptomyces rubiginosohelvolus</name>
    <dbReference type="NCBI Taxonomy" id="67362"/>
    <lineage>
        <taxon>Bacteria</taxon>
        <taxon>Bacillati</taxon>
        <taxon>Actinomycetota</taxon>
        <taxon>Actinomycetes</taxon>
        <taxon>Kitasatosporales</taxon>
        <taxon>Streptomycetaceae</taxon>
        <taxon>Streptomyces</taxon>
    </lineage>
</organism>
<comment type="caution">
    <text evidence="1">The sequence shown here is derived from an EMBL/GenBank/DDBJ whole genome shotgun (WGS) entry which is preliminary data.</text>
</comment>
<accession>A0ABW6F3P0</accession>
<evidence type="ECO:0000313" key="1">
    <source>
        <dbReference type="EMBL" id="MFD4825171.1"/>
    </source>
</evidence>
<dbReference type="EMBL" id="JBHXKZ010000018">
    <property type="protein sequence ID" value="MFD4825171.1"/>
    <property type="molecule type" value="Genomic_DNA"/>
</dbReference>
<gene>
    <name evidence="1" type="ORF">ACFWOQ_21610</name>
</gene>
<evidence type="ECO:0000313" key="2">
    <source>
        <dbReference type="Proteomes" id="UP001598352"/>
    </source>
</evidence>